<feature type="non-terminal residue" evidence="13">
    <location>
        <position position="347"/>
    </location>
</feature>
<comment type="subcellular location">
    <subcellularLocation>
        <location evidence="1">Cell membrane</location>
        <topology evidence="1">Multi-pass membrane protein</topology>
    </subcellularLocation>
</comment>
<evidence type="ECO:0000313" key="13">
    <source>
        <dbReference type="EMBL" id="SVB64411.1"/>
    </source>
</evidence>
<dbReference type="GO" id="GO:0005886">
    <property type="term" value="C:plasma membrane"/>
    <property type="evidence" value="ECO:0007669"/>
    <property type="project" value="UniProtKB-SubCell"/>
</dbReference>
<evidence type="ECO:0000256" key="3">
    <source>
        <dbReference type="ARBA" id="ARBA00022448"/>
    </source>
</evidence>
<evidence type="ECO:0000256" key="4">
    <source>
        <dbReference type="ARBA" id="ARBA00022475"/>
    </source>
</evidence>
<dbReference type="PANTHER" id="PTHR48086:SF3">
    <property type="entry name" value="SODIUM_PROLINE SYMPORTER"/>
    <property type="match status" value="1"/>
</dbReference>
<keyword evidence="8" id="KW-0915">Sodium</keyword>
<dbReference type="AlphaFoldDB" id="A0A382FR22"/>
<keyword evidence="10 12" id="KW-0472">Membrane</keyword>
<feature type="transmembrane region" description="Helical" evidence="12">
    <location>
        <begin position="241"/>
        <end position="260"/>
    </location>
</feature>
<keyword evidence="4" id="KW-1003">Cell membrane</keyword>
<evidence type="ECO:0000256" key="9">
    <source>
        <dbReference type="ARBA" id="ARBA00023065"/>
    </source>
</evidence>
<dbReference type="InterPro" id="IPR001734">
    <property type="entry name" value="Na/solute_symporter"/>
</dbReference>
<evidence type="ECO:0000256" key="8">
    <source>
        <dbReference type="ARBA" id="ARBA00023053"/>
    </source>
</evidence>
<evidence type="ECO:0000256" key="1">
    <source>
        <dbReference type="ARBA" id="ARBA00004651"/>
    </source>
</evidence>
<evidence type="ECO:0000256" key="12">
    <source>
        <dbReference type="SAM" id="Phobius"/>
    </source>
</evidence>
<dbReference type="CDD" id="cd10322">
    <property type="entry name" value="SLC5sbd"/>
    <property type="match status" value="1"/>
</dbReference>
<dbReference type="GO" id="GO:0015293">
    <property type="term" value="F:symporter activity"/>
    <property type="evidence" value="ECO:0007669"/>
    <property type="project" value="UniProtKB-KW"/>
</dbReference>
<dbReference type="Gene3D" id="1.20.1730.10">
    <property type="entry name" value="Sodium/glucose cotransporter"/>
    <property type="match status" value="1"/>
</dbReference>
<evidence type="ECO:0000256" key="10">
    <source>
        <dbReference type="ARBA" id="ARBA00023136"/>
    </source>
</evidence>
<keyword evidence="3" id="KW-0813">Transport</keyword>
<keyword evidence="7 12" id="KW-1133">Transmembrane helix</keyword>
<keyword evidence="6" id="KW-0769">Symport</keyword>
<evidence type="ECO:0000256" key="5">
    <source>
        <dbReference type="ARBA" id="ARBA00022692"/>
    </source>
</evidence>
<keyword evidence="9" id="KW-0406">Ion transport</keyword>
<accession>A0A382FR22</accession>
<gene>
    <name evidence="13" type="ORF">METZ01_LOCUS217265</name>
</gene>
<sequence length="347" mass="37944">MKVDSALLGPGGIAFLCFYILTLILIGWLGKKARKENSLSDFYLAGRGMGVLVLFLTLYATQYSGNTLVGFAGRAYREGYHALVLVTFLSAAVGAFIVYAPKLYRLSKKHEFITPADYVHHRFGDNKLTLFAAALCLMALANYILTNLKAIGYIVVAVTGGVIPFAYGVIALSLVMVIYETMGGMRSVAWTDALQGVILMIGVITIFITIQLEYGGFEFIYNQIQLTDPQKFIPPNLTQKLTWFSTVCLGFFGISIYPHAVQRIYSAKNERTLKKSIQIMAFMPLITTLFMVVVGLTALALFPGLDRQTSEGATLLVLQDLGRRGAIGAGMMMLFLSATIAAIMSTV</sequence>
<feature type="transmembrane region" description="Helical" evidence="12">
    <location>
        <begin position="191"/>
        <end position="212"/>
    </location>
</feature>
<evidence type="ECO:0000256" key="6">
    <source>
        <dbReference type="ARBA" id="ARBA00022847"/>
    </source>
</evidence>
<evidence type="ECO:0000256" key="7">
    <source>
        <dbReference type="ARBA" id="ARBA00022989"/>
    </source>
</evidence>
<protein>
    <recommendedName>
        <fullName evidence="14">Sodium:solute symporter family protein</fullName>
    </recommendedName>
</protein>
<evidence type="ECO:0000256" key="2">
    <source>
        <dbReference type="ARBA" id="ARBA00006434"/>
    </source>
</evidence>
<dbReference type="InterPro" id="IPR050277">
    <property type="entry name" value="Sodium:Solute_Symporter"/>
</dbReference>
<dbReference type="InterPro" id="IPR038377">
    <property type="entry name" value="Na/Glc_symporter_sf"/>
</dbReference>
<dbReference type="GO" id="GO:0006814">
    <property type="term" value="P:sodium ion transport"/>
    <property type="evidence" value="ECO:0007669"/>
    <property type="project" value="UniProtKB-KW"/>
</dbReference>
<dbReference type="EMBL" id="UINC01050899">
    <property type="protein sequence ID" value="SVB64411.1"/>
    <property type="molecule type" value="Genomic_DNA"/>
</dbReference>
<name>A0A382FR22_9ZZZZ</name>
<feature type="transmembrane region" description="Helical" evidence="12">
    <location>
        <begin position="42"/>
        <end position="60"/>
    </location>
</feature>
<feature type="transmembrane region" description="Helical" evidence="12">
    <location>
        <begin position="12"/>
        <end position="30"/>
    </location>
</feature>
<reference evidence="13" key="1">
    <citation type="submission" date="2018-05" db="EMBL/GenBank/DDBJ databases">
        <authorList>
            <person name="Lanie J.A."/>
            <person name="Ng W.-L."/>
            <person name="Kazmierczak K.M."/>
            <person name="Andrzejewski T.M."/>
            <person name="Davidsen T.M."/>
            <person name="Wayne K.J."/>
            <person name="Tettelin H."/>
            <person name="Glass J.I."/>
            <person name="Rusch D."/>
            <person name="Podicherti R."/>
            <person name="Tsui H.-C.T."/>
            <person name="Winkler M.E."/>
        </authorList>
    </citation>
    <scope>NUCLEOTIDE SEQUENCE</scope>
</reference>
<feature type="transmembrane region" description="Helical" evidence="12">
    <location>
        <begin position="325"/>
        <end position="344"/>
    </location>
</feature>
<evidence type="ECO:0000256" key="11">
    <source>
        <dbReference type="ARBA" id="ARBA00023201"/>
    </source>
</evidence>
<dbReference type="PANTHER" id="PTHR48086">
    <property type="entry name" value="SODIUM/PROLINE SYMPORTER-RELATED"/>
    <property type="match status" value="1"/>
</dbReference>
<dbReference type="Pfam" id="PF00474">
    <property type="entry name" value="SSF"/>
    <property type="match status" value="1"/>
</dbReference>
<feature type="transmembrane region" description="Helical" evidence="12">
    <location>
        <begin position="128"/>
        <end position="145"/>
    </location>
</feature>
<organism evidence="13">
    <name type="scientific">marine metagenome</name>
    <dbReference type="NCBI Taxonomy" id="408172"/>
    <lineage>
        <taxon>unclassified sequences</taxon>
        <taxon>metagenomes</taxon>
        <taxon>ecological metagenomes</taxon>
    </lineage>
</organism>
<dbReference type="PROSITE" id="PS50283">
    <property type="entry name" value="NA_SOLUT_SYMP_3"/>
    <property type="match status" value="1"/>
</dbReference>
<feature type="transmembrane region" description="Helical" evidence="12">
    <location>
        <begin position="281"/>
        <end position="305"/>
    </location>
</feature>
<keyword evidence="11" id="KW-0739">Sodium transport</keyword>
<feature type="transmembrane region" description="Helical" evidence="12">
    <location>
        <begin position="151"/>
        <end position="179"/>
    </location>
</feature>
<evidence type="ECO:0008006" key="14">
    <source>
        <dbReference type="Google" id="ProtNLM"/>
    </source>
</evidence>
<feature type="transmembrane region" description="Helical" evidence="12">
    <location>
        <begin position="80"/>
        <end position="100"/>
    </location>
</feature>
<keyword evidence="5 12" id="KW-0812">Transmembrane</keyword>
<comment type="similarity">
    <text evidence="2">Belongs to the sodium:solute symporter (SSF) (TC 2.A.21) family.</text>
</comment>
<proteinExistence type="inferred from homology"/>